<dbReference type="PANTHER" id="PTHR43798:SF31">
    <property type="entry name" value="AB HYDROLASE SUPERFAMILY PROTEIN YCLE"/>
    <property type="match status" value="1"/>
</dbReference>
<protein>
    <submittedName>
        <fullName evidence="3">Alpha/beta hydrolase</fullName>
    </submittedName>
</protein>
<dbReference type="GO" id="GO:0016787">
    <property type="term" value="F:hydrolase activity"/>
    <property type="evidence" value="ECO:0007669"/>
    <property type="project" value="UniProtKB-KW"/>
</dbReference>
<proteinExistence type="predicted"/>
<evidence type="ECO:0000259" key="2">
    <source>
        <dbReference type="Pfam" id="PF00561"/>
    </source>
</evidence>
<dbReference type="InterPro" id="IPR000073">
    <property type="entry name" value="AB_hydrolase_1"/>
</dbReference>
<dbReference type="Gene3D" id="3.40.50.1820">
    <property type="entry name" value="alpha/beta hydrolase"/>
    <property type="match status" value="1"/>
</dbReference>
<dbReference type="PRINTS" id="PR00111">
    <property type="entry name" value="ABHYDROLASE"/>
</dbReference>
<evidence type="ECO:0000313" key="3">
    <source>
        <dbReference type="EMBL" id="MEP1059367.1"/>
    </source>
</evidence>
<dbReference type="Pfam" id="PF00561">
    <property type="entry name" value="Abhydrolase_1"/>
    <property type="match status" value="1"/>
</dbReference>
<sequence length="292" mass="31921">MQTIAILGAPHAYDLTAPTASKATLVFIHGWLLSRSYWQPLIEQLSPDYQCLSYDLRGFGGSQPRPEAPLAQAVAGYGLTDYANDLALLLEQLQLENVWLVGHSVGGSIALCAAEQLPQQVKGVICLNSGGGVYLKAEFDRFRAAGQQLVKLRPRWLGQVPWLDLLFTRVSVVQTIARRWGRQRLLDFVAAQPEAALGLLLDSTTEAEVHRLPQVVARLKQPVYFIAGAQDPIMEPQYVRHLASFHPLFKGCGANVAEIANCGHMAMLEQPTAVVAQLQAILAQYDASGVAR</sequence>
<dbReference type="PANTHER" id="PTHR43798">
    <property type="entry name" value="MONOACYLGLYCEROL LIPASE"/>
    <property type="match status" value="1"/>
</dbReference>
<keyword evidence="1 3" id="KW-0378">Hydrolase</keyword>
<dbReference type="InterPro" id="IPR050266">
    <property type="entry name" value="AB_hydrolase_sf"/>
</dbReference>
<organism evidence="3 4">
    <name type="scientific">Stenomitos frigidus AS-A4</name>
    <dbReference type="NCBI Taxonomy" id="2933935"/>
    <lineage>
        <taxon>Bacteria</taxon>
        <taxon>Bacillati</taxon>
        <taxon>Cyanobacteriota</taxon>
        <taxon>Cyanophyceae</taxon>
        <taxon>Leptolyngbyales</taxon>
        <taxon>Leptolyngbyaceae</taxon>
        <taxon>Stenomitos</taxon>
    </lineage>
</organism>
<gene>
    <name evidence="3" type="ORF">NDI38_13040</name>
</gene>
<reference evidence="3 4" key="1">
    <citation type="submission" date="2022-04" db="EMBL/GenBank/DDBJ databases">
        <title>Positive selection, recombination, and allopatry shape intraspecific diversity of widespread and dominant cyanobacteria.</title>
        <authorList>
            <person name="Wei J."/>
            <person name="Shu W."/>
            <person name="Hu C."/>
        </authorList>
    </citation>
    <scope>NUCLEOTIDE SEQUENCE [LARGE SCALE GENOMIC DNA]</scope>
    <source>
        <strain evidence="3 4">AS-A4</strain>
    </source>
</reference>
<dbReference type="Proteomes" id="UP001476950">
    <property type="component" value="Unassembled WGS sequence"/>
</dbReference>
<evidence type="ECO:0000313" key="4">
    <source>
        <dbReference type="Proteomes" id="UP001476950"/>
    </source>
</evidence>
<dbReference type="EMBL" id="JAMPLM010000010">
    <property type="protein sequence ID" value="MEP1059367.1"/>
    <property type="molecule type" value="Genomic_DNA"/>
</dbReference>
<comment type="caution">
    <text evidence="3">The sequence shown here is derived from an EMBL/GenBank/DDBJ whole genome shotgun (WGS) entry which is preliminary data.</text>
</comment>
<feature type="domain" description="AB hydrolase-1" evidence="2">
    <location>
        <begin position="24"/>
        <end position="158"/>
    </location>
</feature>
<dbReference type="InterPro" id="IPR029058">
    <property type="entry name" value="AB_hydrolase_fold"/>
</dbReference>
<dbReference type="SUPFAM" id="SSF53474">
    <property type="entry name" value="alpha/beta-Hydrolases"/>
    <property type="match status" value="1"/>
</dbReference>
<keyword evidence="4" id="KW-1185">Reference proteome</keyword>
<evidence type="ECO:0000256" key="1">
    <source>
        <dbReference type="ARBA" id="ARBA00022801"/>
    </source>
</evidence>
<name>A0ABV0KJE5_9CYAN</name>
<dbReference type="RefSeq" id="WP_190448737.1">
    <property type="nucleotide sequence ID" value="NZ_JAMPLM010000010.1"/>
</dbReference>
<accession>A0ABV0KJE5</accession>